<feature type="compositionally biased region" description="Polar residues" evidence="1">
    <location>
        <begin position="173"/>
        <end position="183"/>
    </location>
</feature>
<name>A0A560FA47_9PROT</name>
<evidence type="ECO:0000313" key="3">
    <source>
        <dbReference type="EMBL" id="TWB18470.1"/>
    </source>
</evidence>
<evidence type="ECO:0000256" key="1">
    <source>
        <dbReference type="SAM" id="MobiDB-lite"/>
    </source>
</evidence>
<accession>A0A560FA47</accession>
<feature type="transmembrane region" description="Helical" evidence="2">
    <location>
        <begin position="57"/>
        <end position="77"/>
    </location>
</feature>
<dbReference type="EMBL" id="VITN01000010">
    <property type="protein sequence ID" value="TWB18470.1"/>
    <property type="molecule type" value="Genomic_DNA"/>
</dbReference>
<evidence type="ECO:0000313" key="4">
    <source>
        <dbReference type="Proteomes" id="UP000319859"/>
    </source>
</evidence>
<reference evidence="3 4" key="1">
    <citation type="submission" date="2019-06" db="EMBL/GenBank/DDBJ databases">
        <title>Genomic Encyclopedia of Type Strains, Phase IV (KMG-V): Genome sequencing to study the core and pangenomes of soil and plant-associated prokaryotes.</title>
        <authorList>
            <person name="Whitman W."/>
        </authorList>
    </citation>
    <scope>NUCLEOTIDE SEQUENCE [LARGE SCALE GENOMIC DNA]</scope>
    <source>
        <strain evidence="3 4">BR 11880</strain>
    </source>
</reference>
<sequence>MNSASSPRRRSYGGLLAAAVLLLPLGALVMPTSVLTVIGMVPTLVAWIVDRDPDKPAAVTVGGLNLCGVMPFCIQLWQHGHTMDYAAGLLVQPVTWLVMYSAAGVGWLLYFGIPPLVAGWAVARDQAKIRELDEQRQALVEEWGIEVTGQGLKAEMPAEGEAASEEPPDPLAESTQPGEPATS</sequence>
<organism evidence="3 4">
    <name type="scientific">Nitrospirillum amazonense</name>
    <dbReference type="NCBI Taxonomy" id="28077"/>
    <lineage>
        <taxon>Bacteria</taxon>
        <taxon>Pseudomonadati</taxon>
        <taxon>Pseudomonadota</taxon>
        <taxon>Alphaproteobacteria</taxon>
        <taxon>Rhodospirillales</taxon>
        <taxon>Azospirillaceae</taxon>
        <taxon>Nitrospirillum</taxon>
    </lineage>
</organism>
<dbReference type="RefSeq" id="WP_186457405.1">
    <property type="nucleotide sequence ID" value="NZ_VITN01000010.1"/>
</dbReference>
<keyword evidence="2" id="KW-0812">Transmembrane</keyword>
<keyword evidence="2" id="KW-0472">Membrane</keyword>
<gene>
    <name evidence="3" type="ORF">FBZ89_110117</name>
</gene>
<keyword evidence="2" id="KW-1133">Transmembrane helix</keyword>
<dbReference type="Proteomes" id="UP000319859">
    <property type="component" value="Unassembled WGS sequence"/>
</dbReference>
<feature type="transmembrane region" description="Helical" evidence="2">
    <location>
        <begin position="12"/>
        <end position="28"/>
    </location>
</feature>
<feature type="transmembrane region" description="Helical" evidence="2">
    <location>
        <begin position="97"/>
        <end position="123"/>
    </location>
</feature>
<dbReference type="AlphaFoldDB" id="A0A560FA47"/>
<evidence type="ECO:0000256" key="2">
    <source>
        <dbReference type="SAM" id="Phobius"/>
    </source>
</evidence>
<feature type="region of interest" description="Disordered" evidence="1">
    <location>
        <begin position="154"/>
        <end position="183"/>
    </location>
</feature>
<protein>
    <submittedName>
        <fullName evidence="3">Uncharacterized protein</fullName>
    </submittedName>
</protein>
<comment type="caution">
    <text evidence="3">The sequence shown here is derived from an EMBL/GenBank/DDBJ whole genome shotgun (WGS) entry which is preliminary data.</text>
</comment>
<proteinExistence type="predicted"/>